<dbReference type="InterPro" id="IPR011989">
    <property type="entry name" value="ARM-like"/>
</dbReference>
<keyword evidence="5" id="KW-0472">Membrane</keyword>
<dbReference type="InterPro" id="IPR042487">
    <property type="entry name" value="RuvBL1/2_DNA/RNA_bd_dom"/>
</dbReference>
<protein>
    <submittedName>
        <fullName evidence="9">Root hair defective 3-like protein</fullName>
    </submittedName>
</protein>
<keyword evidence="10" id="KW-1185">Reference proteome</keyword>
<keyword evidence="2" id="KW-0378">Hydrolase</keyword>
<accession>A0ABQ5IJX4</accession>
<dbReference type="Gene3D" id="3.40.50.300">
    <property type="entry name" value="P-loop containing nucleotide triphosphate hydrolases"/>
    <property type="match status" value="1"/>
</dbReference>
<dbReference type="Gene3D" id="2.40.50.360">
    <property type="entry name" value="RuvB-like helicase, domain II"/>
    <property type="match status" value="1"/>
</dbReference>
<feature type="domain" description="GB1/RHD3-type G" evidence="8">
    <location>
        <begin position="145"/>
        <end position="207"/>
    </location>
</feature>
<keyword evidence="4" id="KW-0342">GTP-binding</keyword>
<dbReference type="PROSITE" id="PS51715">
    <property type="entry name" value="G_GB1_RHD3"/>
    <property type="match status" value="1"/>
</dbReference>
<dbReference type="Gene3D" id="1.25.10.10">
    <property type="entry name" value="Leucine-rich Repeat Variant"/>
    <property type="match status" value="1"/>
</dbReference>
<dbReference type="PANTHER" id="PTHR45923:SF2">
    <property type="entry name" value="PROTEIN SEY1"/>
    <property type="match status" value="1"/>
</dbReference>
<dbReference type="EMBL" id="BQNB010020799">
    <property type="protein sequence ID" value="GJT99747.1"/>
    <property type="molecule type" value="Genomic_DNA"/>
</dbReference>
<dbReference type="Proteomes" id="UP001151760">
    <property type="component" value="Unassembled WGS sequence"/>
</dbReference>
<organism evidence="9 10">
    <name type="scientific">Tanacetum coccineum</name>
    <dbReference type="NCBI Taxonomy" id="301880"/>
    <lineage>
        <taxon>Eukaryota</taxon>
        <taxon>Viridiplantae</taxon>
        <taxon>Streptophyta</taxon>
        <taxon>Embryophyta</taxon>
        <taxon>Tracheophyta</taxon>
        <taxon>Spermatophyta</taxon>
        <taxon>Magnoliopsida</taxon>
        <taxon>eudicotyledons</taxon>
        <taxon>Gunneridae</taxon>
        <taxon>Pentapetalae</taxon>
        <taxon>asterids</taxon>
        <taxon>campanulids</taxon>
        <taxon>Asterales</taxon>
        <taxon>Asteraceae</taxon>
        <taxon>Asteroideae</taxon>
        <taxon>Anthemideae</taxon>
        <taxon>Anthemidinae</taxon>
        <taxon>Tanacetum</taxon>
    </lineage>
</organism>
<proteinExistence type="inferred from homology"/>
<dbReference type="InterPro" id="IPR008803">
    <property type="entry name" value="RHD3/Sey1"/>
</dbReference>
<evidence type="ECO:0000259" key="8">
    <source>
        <dbReference type="PROSITE" id="PS51715"/>
    </source>
</evidence>
<evidence type="ECO:0000256" key="3">
    <source>
        <dbReference type="ARBA" id="ARBA00022824"/>
    </source>
</evidence>
<dbReference type="PANTHER" id="PTHR45923">
    <property type="entry name" value="PROTEIN SEY1"/>
    <property type="match status" value="1"/>
</dbReference>
<evidence type="ECO:0000313" key="10">
    <source>
        <dbReference type="Proteomes" id="UP001151760"/>
    </source>
</evidence>
<reference evidence="9" key="2">
    <citation type="submission" date="2022-01" db="EMBL/GenBank/DDBJ databases">
        <authorList>
            <person name="Yamashiro T."/>
            <person name="Shiraishi A."/>
            <person name="Satake H."/>
            <person name="Nakayama K."/>
        </authorList>
    </citation>
    <scope>NUCLEOTIDE SEQUENCE</scope>
</reference>
<keyword evidence="3" id="KW-0256">Endoplasmic reticulum</keyword>
<name>A0ABQ5IJX4_9ASTR</name>
<evidence type="ECO:0000256" key="6">
    <source>
        <dbReference type="PROSITE-ProRule" id="PRU01052"/>
    </source>
</evidence>
<evidence type="ECO:0000256" key="1">
    <source>
        <dbReference type="ARBA" id="ARBA00022741"/>
    </source>
</evidence>
<dbReference type="SUPFAM" id="SSF52540">
    <property type="entry name" value="P-loop containing nucleoside triphosphate hydrolases"/>
    <property type="match status" value="1"/>
</dbReference>
<comment type="similarity">
    <text evidence="6">Belongs to the TRAFAC class dynamin-like GTPase superfamily. GB1/RHD3 GTPase family.</text>
</comment>
<evidence type="ECO:0000256" key="2">
    <source>
        <dbReference type="ARBA" id="ARBA00022801"/>
    </source>
</evidence>
<sequence>MFSSKKMDLRRVGNFDICYFLRVEAFDVMSNVSAANTSFRHKVVLNNAIVATNNPDLRDRAYIYWHLLLTDLEAAKDVILVEKPVRFITIVKRTMFVPICNHASDILNSEKQAECFSMHLIDADGTFNAVGLDNFIMQIKLGECKLSYVVVAIMGRQSSGKSTLVNHLFIPTSRKWMLTGEGMSPTTKGIWMADIETCTVVMDLEGTCRGEVCVYTPKRVFQELETAKEEFIGATFGEMKEREVAEGGWTVVTDRRRQRHLDCVFCFITMESSMNKLVRSLYMAHNEKIVLLELYNINNQDSKTFILKTTEMGTVYDLGDNVIEALEKDKVQSGMSSPLISRLKSLLNSEDPFPGDSRFKADFDGQVRSNRLRIIFLAGINMDPNNNHGPPPAGPIPQNPVPGL</sequence>
<gene>
    <name evidence="9" type="ORF">Tco_1110086</name>
</gene>
<evidence type="ECO:0000256" key="5">
    <source>
        <dbReference type="ARBA" id="ARBA00023136"/>
    </source>
</evidence>
<dbReference type="InterPro" id="IPR027417">
    <property type="entry name" value="P-loop_NTPase"/>
</dbReference>
<evidence type="ECO:0000313" key="9">
    <source>
        <dbReference type="EMBL" id="GJT99747.1"/>
    </source>
</evidence>
<evidence type="ECO:0000256" key="7">
    <source>
        <dbReference type="SAM" id="MobiDB-lite"/>
    </source>
</evidence>
<feature type="compositionally biased region" description="Pro residues" evidence="7">
    <location>
        <begin position="389"/>
        <end position="404"/>
    </location>
</feature>
<evidence type="ECO:0000256" key="4">
    <source>
        <dbReference type="ARBA" id="ARBA00023134"/>
    </source>
</evidence>
<dbReference type="InterPro" id="IPR030386">
    <property type="entry name" value="G_GB1_RHD3_dom"/>
</dbReference>
<comment type="caution">
    <text evidence="9">The sequence shown here is derived from an EMBL/GenBank/DDBJ whole genome shotgun (WGS) entry which is preliminary data.</text>
</comment>
<feature type="region of interest" description="Disordered" evidence="7">
    <location>
        <begin position="383"/>
        <end position="404"/>
    </location>
</feature>
<keyword evidence="1" id="KW-0547">Nucleotide-binding</keyword>
<reference evidence="9" key="1">
    <citation type="journal article" date="2022" name="Int. J. Mol. Sci.">
        <title>Draft Genome of Tanacetum Coccineum: Genomic Comparison of Closely Related Tanacetum-Family Plants.</title>
        <authorList>
            <person name="Yamashiro T."/>
            <person name="Shiraishi A."/>
            <person name="Nakayama K."/>
            <person name="Satake H."/>
        </authorList>
    </citation>
    <scope>NUCLEOTIDE SEQUENCE</scope>
</reference>